<evidence type="ECO:0000313" key="2">
    <source>
        <dbReference type="Proteomes" id="UP000078200"/>
    </source>
</evidence>
<keyword evidence="2" id="KW-1185">Reference proteome</keyword>
<dbReference type="Proteomes" id="UP000078200">
    <property type="component" value="Unassembled WGS sequence"/>
</dbReference>
<accession>A0A1A9VK85</accession>
<organism evidence="1 2">
    <name type="scientific">Glossina austeni</name>
    <name type="common">Savannah tsetse fly</name>
    <dbReference type="NCBI Taxonomy" id="7395"/>
    <lineage>
        <taxon>Eukaryota</taxon>
        <taxon>Metazoa</taxon>
        <taxon>Ecdysozoa</taxon>
        <taxon>Arthropoda</taxon>
        <taxon>Hexapoda</taxon>
        <taxon>Insecta</taxon>
        <taxon>Pterygota</taxon>
        <taxon>Neoptera</taxon>
        <taxon>Endopterygota</taxon>
        <taxon>Diptera</taxon>
        <taxon>Brachycera</taxon>
        <taxon>Muscomorpha</taxon>
        <taxon>Hippoboscoidea</taxon>
        <taxon>Glossinidae</taxon>
        <taxon>Glossina</taxon>
    </lineage>
</organism>
<proteinExistence type="predicted"/>
<protein>
    <submittedName>
        <fullName evidence="1">Uncharacterized protein</fullName>
    </submittedName>
</protein>
<sequence length="198" mass="20533">MDEYSTLYPETSSASASGITTCWPFSTITSAPNGITAQAINAKIKVSIGAIMNSMVLALNGIIGSLISSLIASANGCNSPKACITPTTAAEPAMSYFIDSIPREGLSDTPPVSNVIPLPTKAIGFCSLEAPFHFITTNFATSLKFSASSPRVVSAAVPKRSPEVMVGFSVSNGTEFLLQSPIAEADDPIPTITLPSIE</sequence>
<dbReference type="VEuPathDB" id="VectorBase:GAUT039681"/>
<name>A0A1A9VK85_GLOAU</name>
<reference evidence="1" key="1">
    <citation type="submission" date="2020-05" db="UniProtKB">
        <authorList>
            <consortium name="EnsemblMetazoa"/>
        </authorList>
    </citation>
    <scope>IDENTIFICATION</scope>
    <source>
        <strain evidence="1">TTRI</strain>
    </source>
</reference>
<dbReference type="EnsemblMetazoa" id="GAUT039681-RA">
    <property type="protein sequence ID" value="GAUT039681-PA"/>
    <property type="gene ID" value="GAUT039681"/>
</dbReference>
<dbReference type="AlphaFoldDB" id="A0A1A9VK85"/>
<evidence type="ECO:0000313" key="1">
    <source>
        <dbReference type="EnsemblMetazoa" id="GAUT039681-PA"/>
    </source>
</evidence>